<reference evidence="1 2" key="1">
    <citation type="submission" date="2024-06" db="EMBL/GenBank/DDBJ databases">
        <title>Genomics of switchgrass bacterial isolates.</title>
        <authorList>
            <person name="Shade A."/>
        </authorList>
    </citation>
    <scope>NUCLEOTIDE SEQUENCE [LARGE SCALE GENOMIC DNA]</scope>
    <source>
        <strain evidence="1 2">PvP084</strain>
    </source>
</reference>
<accession>A0ABV2NP75</accession>
<organism evidence="1 2">
    <name type="scientific">Methylobacterium radiotolerans</name>
    <dbReference type="NCBI Taxonomy" id="31998"/>
    <lineage>
        <taxon>Bacteria</taxon>
        <taxon>Pseudomonadati</taxon>
        <taxon>Pseudomonadota</taxon>
        <taxon>Alphaproteobacteria</taxon>
        <taxon>Hyphomicrobiales</taxon>
        <taxon>Methylobacteriaceae</taxon>
        <taxon>Methylobacterium</taxon>
    </lineage>
</organism>
<evidence type="ECO:0000313" key="1">
    <source>
        <dbReference type="EMBL" id="MET3868279.1"/>
    </source>
</evidence>
<sequence>MAYDLVKQTHPGAPCAIGLWVVELATGRRGRIQQPVPGCRGVRVKFEGQLPIQDCSPDGLVYAEPAPTAVSSQPWCIR</sequence>
<protein>
    <submittedName>
        <fullName evidence="1">Uncharacterized protein</fullName>
    </submittedName>
</protein>
<dbReference type="EMBL" id="JBEPNW010000002">
    <property type="protein sequence ID" value="MET3868279.1"/>
    <property type="molecule type" value="Genomic_DNA"/>
</dbReference>
<evidence type="ECO:0000313" key="2">
    <source>
        <dbReference type="Proteomes" id="UP001549119"/>
    </source>
</evidence>
<keyword evidence="2" id="KW-1185">Reference proteome</keyword>
<gene>
    <name evidence="1" type="ORF">ABIC20_005588</name>
</gene>
<dbReference type="Proteomes" id="UP001549119">
    <property type="component" value="Unassembled WGS sequence"/>
</dbReference>
<dbReference type="RefSeq" id="WP_209650491.1">
    <property type="nucleotide sequence ID" value="NZ_JBEPNV010000001.1"/>
</dbReference>
<comment type="caution">
    <text evidence="1">The sequence shown here is derived from an EMBL/GenBank/DDBJ whole genome shotgun (WGS) entry which is preliminary data.</text>
</comment>
<name>A0ABV2NP75_9HYPH</name>
<proteinExistence type="predicted"/>